<feature type="compositionally biased region" description="Basic and acidic residues" evidence="2">
    <location>
        <begin position="370"/>
        <end position="391"/>
    </location>
</feature>
<accession>A0ABR1PK72</accession>
<evidence type="ECO:0000313" key="3">
    <source>
        <dbReference type="EMBL" id="KAK7738791.1"/>
    </source>
</evidence>
<feature type="region of interest" description="Disordered" evidence="2">
    <location>
        <begin position="1"/>
        <end position="44"/>
    </location>
</feature>
<feature type="region of interest" description="Disordered" evidence="2">
    <location>
        <begin position="180"/>
        <end position="418"/>
    </location>
</feature>
<feature type="compositionally biased region" description="Basic and acidic residues" evidence="2">
    <location>
        <begin position="343"/>
        <end position="357"/>
    </location>
</feature>
<reference evidence="3 4" key="1">
    <citation type="submission" date="2024-02" db="EMBL/GenBank/DDBJ databases">
        <title>De novo assembly and annotation of 12 fungi associated with fruit tree decline syndrome in Ontario, Canada.</title>
        <authorList>
            <person name="Sulman M."/>
            <person name="Ellouze W."/>
            <person name="Ilyukhin E."/>
        </authorList>
    </citation>
    <scope>NUCLEOTIDE SEQUENCE [LARGE SCALE GENOMIC DNA]</scope>
    <source>
        <strain evidence="3 4">M169</strain>
    </source>
</reference>
<feature type="coiled-coil region" evidence="1">
    <location>
        <begin position="120"/>
        <end position="155"/>
    </location>
</feature>
<feature type="compositionally biased region" description="Polar residues" evidence="2">
    <location>
        <begin position="215"/>
        <end position="224"/>
    </location>
</feature>
<feature type="compositionally biased region" description="Pro residues" evidence="2">
    <location>
        <begin position="269"/>
        <end position="282"/>
    </location>
</feature>
<feature type="region of interest" description="Disordered" evidence="2">
    <location>
        <begin position="455"/>
        <end position="504"/>
    </location>
</feature>
<keyword evidence="1" id="KW-0175">Coiled coil</keyword>
<proteinExistence type="predicted"/>
<gene>
    <name evidence="3" type="ORF">SLS63_002128</name>
</gene>
<comment type="caution">
    <text evidence="3">The sequence shown here is derived from an EMBL/GenBank/DDBJ whole genome shotgun (WGS) entry which is preliminary data.</text>
</comment>
<organism evidence="3 4">
    <name type="scientific">Diaporthe eres</name>
    <name type="common">Phomopsis oblonga</name>
    <dbReference type="NCBI Taxonomy" id="83184"/>
    <lineage>
        <taxon>Eukaryota</taxon>
        <taxon>Fungi</taxon>
        <taxon>Dikarya</taxon>
        <taxon>Ascomycota</taxon>
        <taxon>Pezizomycotina</taxon>
        <taxon>Sordariomycetes</taxon>
        <taxon>Sordariomycetidae</taxon>
        <taxon>Diaporthales</taxon>
        <taxon>Diaporthaceae</taxon>
        <taxon>Diaporthe</taxon>
        <taxon>Diaporthe eres species complex</taxon>
    </lineage>
</organism>
<dbReference type="EMBL" id="JAKNSF020000005">
    <property type="protein sequence ID" value="KAK7738791.1"/>
    <property type="molecule type" value="Genomic_DNA"/>
</dbReference>
<evidence type="ECO:0000256" key="1">
    <source>
        <dbReference type="SAM" id="Coils"/>
    </source>
</evidence>
<name>A0ABR1PK72_DIAER</name>
<protein>
    <submittedName>
        <fullName evidence="3">Uncharacterized protein</fullName>
    </submittedName>
</protein>
<evidence type="ECO:0000313" key="4">
    <source>
        <dbReference type="Proteomes" id="UP001430848"/>
    </source>
</evidence>
<evidence type="ECO:0000256" key="2">
    <source>
        <dbReference type="SAM" id="MobiDB-lite"/>
    </source>
</evidence>
<dbReference type="Proteomes" id="UP001430848">
    <property type="component" value="Unassembled WGS sequence"/>
</dbReference>
<feature type="compositionally biased region" description="Basic and acidic residues" evidence="2">
    <location>
        <begin position="311"/>
        <end position="328"/>
    </location>
</feature>
<sequence length="504" mass="55601">MARPEKGHTIRTGRNNLSESLRDDAHTVENQGTPGSDPGGESADRIVRWNTAIEPSPSSNSTPSTRTQQLYLAHREKRRLRRSLRESGDYLGVQGINPATGELDVLTPTSSSASEFASLAQTVANKRSAYESARRQLQAEKMRKWERDKEAIRAEHRNNVRWMKRRSGWSSAIEPALSPIAQSSAATTPRDGESTGTVVRTPSVRHASEDDPEQTRTTGSTHGHSLTKGATGGLRRKPVPLSASARKLSSKRSYSDLIPVESEFQGEPSPRPPRVGPKPPTEIAPSDSVSVAGAVKARGGSRNTRPGRGGSPEESRDLPSRQRPDESRTVTSRHRSASSALEFRSRSTPESDLDPCKPDSLTYEYYTDQRSSKEREPHRRAARPSDSRTSESRSSSSALQRRDAGKNVGGDGITIGESSYNEARKNTGGKICLHTHHHHYWILSDSVALQSMPNLRSSRQRPPLQKTDENRRLAAFPDESDVEGLAEARRPPSRNTNRRYFIDG</sequence>
<keyword evidence="4" id="KW-1185">Reference proteome</keyword>